<organism evidence="8 9">
    <name type="scientific">Glossina brevipalpis</name>
    <dbReference type="NCBI Taxonomy" id="37001"/>
    <lineage>
        <taxon>Eukaryota</taxon>
        <taxon>Metazoa</taxon>
        <taxon>Ecdysozoa</taxon>
        <taxon>Arthropoda</taxon>
        <taxon>Hexapoda</taxon>
        <taxon>Insecta</taxon>
        <taxon>Pterygota</taxon>
        <taxon>Neoptera</taxon>
        <taxon>Endopterygota</taxon>
        <taxon>Diptera</taxon>
        <taxon>Brachycera</taxon>
        <taxon>Muscomorpha</taxon>
        <taxon>Hippoboscoidea</taxon>
        <taxon>Glossinidae</taxon>
        <taxon>Glossina</taxon>
    </lineage>
</organism>
<evidence type="ECO:0000256" key="3">
    <source>
        <dbReference type="ARBA" id="ARBA00022989"/>
    </source>
</evidence>
<keyword evidence="9" id="KW-1185">Reference proteome</keyword>
<feature type="transmembrane region" description="Helical" evidence="6">
    <location>
        <begin position="347"/>
        <end position="367"/>
    </location>
</feature>
<feature type="transmembrane region" description="Helical" evidence="6">
    <location>
        <begin position="281"/>
        <end position="307"/>
    </location>
</feature>
<evidence type="ECO:0000256" key="1">
    <source>
        <dbReference type="ARBA" id="ARBA00004141"/>
    </source>
</evidence>
<dbReference type="EnsemblMetazoa" id="GBRI005379-RA">
    <property type="protein sequence ID" value="GBRI005379-PA"/>
    <property type="gene ID" value="GBRI005379"/>
</dbReference>
<dbReference type="PROSITE" id="PS00216">
    <property type="entry name" value="SUGAR_TRANSPORT_1"/>
    <property type="match status" value="1"/>
</dbReference>
<feature type="transmembrane region" description="Helical" evidence="6">
    <location>
        <begin position="485"/>
        <end position="506"/>
    </location>
</feature>
<dbReference type="GO" id="GO:0016020">
    <property type="term" value="C:membrane"/>
    <property type="evidence" value="ECO:0007669"/>
    <property type="project" value="UniProtKB-SubCell"/>
</dbReference>
<reference evidence="9" key="1">
    <citation type="submission" date="2014-03" db="EMBL/GenBank/DDBJ databases">
        <authorList>
            <person name="Aksoy S."/>
            <person name="Warren W."/>
            <person name="Wilson R.K."/>
        </authorList>
    </citation>
    <scope>NUCLEOTIDE SEQUENCE [LARGE SCALE GENOMIC DNA]</scope>
    <source>
        <strain evidence="9">IAEA</strain>
    </source>
</reference>
<protein>
    <recommendedName>
        <fullName evidence="7">Major facilitator superfamily (MFS) profile domain-containing protein</fullName>
    </recommendedName>
</protein>
<evidence type="ECO:0000256" key="6">
    <source>
        <dbReference type="SAM" id="Phobius"/>
    </source>
</evidence>
<dbReference type="Gene3D" id="1.20.1250.20">
    <property type="entry name" value="MFS general substrate transporter like domains"/>
    <property type="match status" value="1"/>
</dbReference>
<dbReference type="VEuPathDB" id="VectorBase:GBRI005379"/>
<feature type="region of interest" description="Disordered" evidence="5">
    <location>
        <begin position="1"/>
        <end position="28"/>
    </location>
</feature>
<accession>A0A1A9W3U2</accession>
<dbReference type="InterPro" id="IPR020846">
    <property type="entry name" value="MFS_dom"/>
</dbReference>
<keyword evidence="4 6" id="KW-0472">Membrane</keyword>
<dbReference type="PROSITE" id="PS50850">
    <property type="entry name" value="MFS"/>
    <property type="match status" value="1"/>
</dbReference>
<reference evidence="8" key="2">
    <citation type="submission" date="2020-05" db="UniProtKB">
        <authorList>
            <consortium name="EnsemblMetazoa"/>
        </authorList>
    </citation>
    <scope>IDENTIFICATION</scope>
    <source>
        <strain evidence="8">IAEA</strain>
    </source>
</reference>
<dbReference type="InterPro" id="IPR005828">
    <property type="entry name" value="MFS_sugar_transport-like"/>
</dbReference>
<sequence>MHSCTQPSPKDKSTKQILENQSQEEKLQTKTLTTYSTTTSTIATTATITTTNGQRGSIDSTAIASHQRHLDSRDSNGGPPGDTPYISTTATPNSNSSVTSPNDNDGSDDETDVIGILIGHFGKWQFLMTMLLSLFQVPNTFHISSSVYQAANKEFWCRRPLHLQHLLVDVWRNLSNSHDNCFQNQLDWSRITKDIIEQLQQHPQQPPPALKVLWEVNNTRIACTAWEYESNDNVGNSWTSQWDLVCDKEYLKNVAEMFFLLGVATGGIISGYLSDKFGRKTMLFISAVLQTIFGMYVHASLALYFAYSFEMYITLRALLGLVSVSVTYSGLILAIEYVDGKWRTIAGMYNLFPLPISYMLISGIAYLTQDYQRLQLCIGVPGIFLCFLWFVVPESPRWLLVKGRIDEVKRIVEAAATFNKRDLPANYETMLQPPTQEVSSQNFMCLFRSSYLRRITICFLCIWFTMNLAYYGFILNMSTFGGNVYLNSALAGLVEIPAIAIAMYIISKVGKKWLFSATLVCAGIACCCAAITEGQEDILWLKITFIMIGKFTISAGNTIMPVYTAELYPTAIRNVGVGACNVAAGLALILTPYLSLLNKIEDHLLMSLLTAWCLFGGFVVLFLPETMKRRTKARPAEEK</sequence>
<dbReference type="Pfam" id="PF00083">
    <property type="entry name" value="Sugar_tr"/>
    <property type="match status" value="1"/>
</dbReference>
<feature type="transmembrane region" description="Helical" evidence="6">
    <location>
        <begin position="575"/>
        <end position="597"/>
    </location>
</feature>
<keyword evidence="3 6" id="KW-1133">Transmembrane helix</keyword>
<dbReference type="CDD" id="cd17317">
    <property type="entry name" value="MFS_SLC22"/>
    <property type="match status" value="1"/>
</dbReference>
<dbReference type="GO" id="GO:0022857">
    <property type="term" value="F:transmembrane transporter activity"/>
    <property type="evidence" value="ECO:0007669"/>
    <property type="project" value="InterPro"/>
</dbReference>
<feature type="transmembrane region" description="Helical" evidence="6">
    <location>
        <begin position="603"/>
        <end position="624"/>
    </location>
</feature>
<dbReference type="InterPro" id="IPR005829">
    <property type="entry name" value="Sugar_transporter_CS"/>
</dbReference>
<dbReference type="SUPFAM" id="SSF103473">
    <property type="entry name" value="MFS general substrate transporter"/>
    <property type="match status" value="1"/>
</dbReference>
<evidence type="ECO:0000259" key="7">
    <source>
        <dbReference type="PROSITE" id="PS50850"/>
    </source>
</evidence>
<feature type="transmembrane region" description="Helical" evidence="6">
    <location>
        <begin position="451"/>
        <end position="473"/>
    </location>
</feature>
<evidence type="ECO:0000256" key="2">
    <source>
        <dbReference type="ARBA" id="ARBA00022692"/>
    </source>
</evidence>
<feature type="transmembrane region" description="Helical" evidence="6">
    <location>
        <begin position="257"/>
        <end position="274"/>
    </location>
</feature>
<feature type="transmembrane region" description="Helical" evidence="6">
    <location>
        <begin position="313"/>
        <end position="335"/>
    </location>
</feature>
<feature type="transmembrane region" description="Helical" evidence="6">
    <location>
        <begin position="538"/>
        <end position="563"/>
    </location>
</feature>
<feature type="region of interest" description="Disordered" evidence="5">
    <location>
        <begin position="65"/>
        <end position="107"/>
    </location>
</feature>
<keyword evidence="2 6" id="KW-0812">Transmembrane</keyword>
<feature type="compositionally biased region" description="Low complexity" evidence="5">
    <location>
        <begin position="87"/>
        <end position="104"/>
    </location>
</feature>
<proteinExistence type="predicted"/>
<dbReference type="InterPro" id="IPR036259">
    <property type="entry name" value="MFS_trans_sf"/>
</dbReference>
<dbReference type="AlphaFoldDB" id="A0A1A9W3U2"/>
<evidence type="ECO:0000256" key="4">
    <source>
        <dbReference type="ARBA" id="ARBA00023136"/>
    </source>
</evidence>
<feature type="domain" description="Major facilitator superfamily (MFS) profile" evidence="7">
    <location>
        <begin position="173"/>
        <end position="628"/>
    </location>
</feature>
<evidence type="ECO:0000313" key="8">
    <source>
        <dbReference type="EnsemblMetazoa" id="GBRI005379-PA"/>
    </source>
</evidence>
<dbReference type="STRING" id="37001.A0A1A9W3U2"/>
<dbReference type="Proteomes" id="UP000091820">
    <property type="component" value="Unassembled WGS sequence"/>
</dbReference>
<comment type="subcellular location">
    <subcellularLocation>
        <location evidence="1">Membrane</location>
        <topology evidence="1">Multi-pass membrane protein</topology>
    </subcellularLocation>
</comment>
<name>A0A1A9W3U2_9MUSC</name>
<dbReference type="PANTHER" id="PTHR24064">
    <property type="entry name" value="SOLUTE CARRIER FAMILY 22 MEMBER"/>
    <property type="match status" value="1"/>
</dbReference>
<evidence type="ECO:0000256" key="5">
    <source>
        <dbReference type="SAM" id="MobiDB-lite"/>
    </source>
</evidence>
<feature type="transmembrane region" description="Helical" evidence="6">
    <location>
        <begin position="513"/>
        <end position="532"/>
    </location>
</feature>
<evidence type="ECO:0000313" key="9">
    <source>
        <dbReference type="Proteomes" id="UP000091820"/>
    </source>
</evidence>
<feature type="transmembrane region" description="Helical" evidence="6">
    <location>
        <begin position="373"/>
        <end position="392"/>
    </location>
</feature>